<dbReference type="OrthoDB" id="5521299at2759"/>
<gene>
    <name evidence="3" type="ORF">BU16DRAFT_521023</name>
</gene>
<evidence type="ECO:0000313" key="4">
    <source>
        <dbReference type="Proteomes" id="UP000799750"/>
    </source>
</evidence>
<reference evidence="3" key="1">
    <citation type="journal article" date="2020" name="Stud. Mycol.">
        <title>101 Dothideomycetes genomes: a test case for predicting lifestyles and emergence of pathogens.</title>
        <authorList>
            <person name="Haridas S."/>
            <person name="Albert R."/>
            <person name="Binder M."/>
            <person name="Bloem J."/>
            <person name="Labutti K."/>
            <person name="Salamov A."/>
            <person name="Andreopoulos B."/>
            <person name="Baker S."/>
            <person name="Barry K."/>
            <person name="Bills G."/>
            <person name="Bluhm B."/>
            <person name="Cannon C."/>
            <person name="Castanera R."/>
            <person name="Culley D."/>
            <person name="Daum C."/>
            <person name="Ezra D."/>
            <person name="Gonzalez J."/>
            <person name="Henrissat B."/>
            <person name="Kuo A."/>
            <person name="Liang C."/>
            <person name="Lipzen A."/>
            <person name="Lutzoni F."/>
            <person name="Magnuson J."/>
            <person name="Mondo S."/>
            <person name="Nolan M."/>
            <person name="Ohm R."/>
            <person name="Pangilinan J."/>
            <person name="Park H.-J."/>
            <person name="Ramirez L."/>
            <person name="Alfaro M."/>
            <person name="Sun H."/>
            <person name="Tritt A."/>
            <person name="Yoshinaga Y."/>
            <person name="Zwiers L.-H."/>
            <person name="Turgeon B."/>
            <person name="Goodwin S."/>
            <person name="Spatafora J."/>
            <person name="Crous P."/>
            <person name="Grigoriev I."/>
        </authorList>
    </citation>
    <scope>NUCLEOTIDE SEQUENCE</scope>
    <source>
        <strain evidence="3">CBS 269.34</strain>
    </source>
</reference>
<keyword evidence="4" id="KW-1185">Reference proteome</keyword>
<dbReference type="EMBL" id="MU004181">
    <property type="protein sequence ID" value="KAF2502259.1"/>
    <property type="molecule type" value="Genomic_DNA"/>
</dbReference>
<dbReference type="AlphaFoldDB" id="A0A6A6RC44"/>
<protein>
    <recommendedName>
        <fullName evidence="2">LYR motif-containing protein Cup1-like N-terminal domain-containing protein</fullName>
    </recommendedName>
</protein>
<dbReference type="InterPro" id="IPR046896">
    <property type="entry name" value="Cup1-like_N"/>
</dbReference>
<accession>A0A6A6RC44</accession>
<dbReference type="CDD" id="cd20273">
    <property type="entry name" value="Complex1_LYR_unchar"/>
    <property type="match status" value="1"/>
</dbReference>
<sequence length="433" mass="49677">MLPTARLLSATSRKIRGTPPNEHLSPTQLCRALLREASYLPDQTAREYFHRFILWRFRSYQPIDKASRPFREINEKPKQRLLAANIDLRASEKLRKGRQALSLLRQANNGEHRPLRKVLLAAYGRTGRRRHELIQPLLQPAIPESSDALGAILKETPANNKKPLQELYHDDSRVLSFFDAPRGKSGDKAQIRISKEYPQLEAVIQANGQYRPRSNPRHALRSVSLIAPTTNSWGRPMPVKRAKNMVRNWYKYAMERMLPPLPEQEWDRLHGLALGDIKWEPVSLRSIGTVRPEGANTDLSSEIPLHLLEQSGPASDLDQAKNRLLHSLYPPKSTATDARDYTSRNRITPRFMQRLYHGIAQLCCKLVWESSLNRWTVVWGSVAAKERLRRVWTDPVEADLLFSGVDERGRLPMPPRNVEPLQNNGNLQHKDSQ</sequence>
<proteinExistence type="predicted"/>
<feature type="region of interest" description="Disordered" evidence="1">
    <location>
        <begin position="409"/>
        <end position="433"/>
    </location>
</feature>
<organism evidence="3 4">
    <name type="scientific">Lophium mytilinum</name>
    <dbReference type="NCBI Taxonomy" id="390894"/>
    <lineage>
        <taxon>Eukaryota</taxon>
        <taxon>Fungi</taxon>
        <taxon>Dikarya</taxon>
        <taxon>Ascomycota</taxon>
        <taxon>Pezizomycotina</taxon>
        <taxon>Dothideomycetes</taxon>
        <taxon>Pleosporomycetidae</taxon>
        <taxon>Mytilinidiales</taxon>
        <taxon>Mytilinidiaceae</taxon>
        <taxon>Lophium</taxon>
    </lineage>
</organism>
<evidence type="ECO:0000256" key="1">
    <source>
        <dbReference type="SAM" id="MobiDB-lite"/>
    </source>
</evidence>
<dbReference type="Proteomes" id="UP000799750">
    <property type="component" value="Unassembled WGS sequence"/>
</dbReference>
<dbReference type="Pfam" id="PF20263">
    <property type="entry name" value="LYRM2-like"/>
    <property type="match status" value="1"/>
</dbReference>
<evidence type="ECO:0000259" key="2">
    <source>
        <dbReference type="Pfam" id="PF20263"/>
    </source>
</evidence>
<evidence type="ECO:0000313" key="3">
    <source>
        <dbReference type="EMBL" id="KAF2502259.1"/>
    </source>
</evidence>
<name>A0A6A6RC44_9PEZI</name>
<feature type="domain" description="LYR motif-containing protein Cup1-like N-terminal" evidence="2">
    <location>
        <begin position="30"/>
        <end position="133"/>
    </location>
</feature>
<feature type="region of interest" description="Disordered" evidence="1">
    <location>
        <begin position="1"/>
        <end position="23"/>
    </location>
</feature>